<dbReference type="InterPro" id="IPR035979">
    <property type="entry name" value="RBD_domain_sf"/>
</dbReference>
<dbReference type="EMBL" id="KZ613865">
    <property type="protein sequence ID" value="PMD54341.1"/>
    <property type="molecule type" value="Genomic_DNA"/>
</dbReference>
<keyword evidence="1" id="KW-0863">Zinc-finger</keyword>
<keyword evidence="1" id="KW-0479">Metal-binding</keyword>
<evidence type="ECO:0000259" key="5">
    <source>
        <dbReference type="PROSITE" id="PS50157"/>
    </source>
</evidence>
<feature type="domain" description="RRM" evidence="4">
    <location>
        <begin position="226"/>
        <end position="298"/>
    </location>
</feature>
<dbReference type="RefSeq" id="XP_024731245.1">
    <property type="nucleotide sequence ID" value="XM_024881266.1"/>
</dbReference>
<dbReference type="SUPFAM" id="SSF54928">
    <property type="entry name" value="RNA-binding domain, RBD"/>
    <property type="match status" value="1"/>
</dbReference>
<dbReference type="PROSITE" id="PS50102">
    <property type="entry name" value="RRM"/>
    <property type="match status" value="1"/>
</dbReference>
<keyword evidence="2" id="KW-0694">RNA-binding</keyword>
<dbReference type="SMART" id="SM00360">
    <property type="entry name" value="RRM"/>
    <property type="match status" value="1"/>
</dbReference>
<dbReference type="PROSITE" id="PS00028">
    <property type="entry name" value="ZINC_FINGER_C2H2_1"/>
    <property type="match status" value="1"/>
</dbReference>
<feature type="region of interest" description="Disordered" evidence="3">
    <location>
        <begin position="338"/>
        <end position="362"/>
    </location>
</feature>
<feature type="compositionally biased region" description="Basic residues" evidence="3">
    <location>
        <begin position="625"/>
        <end position="637"/>
    </location>
</feature>
<gene>
    <name evidence="6" type="ORF">K444DRAFT_618174</name>
</gene>
<dbReference type="PANTHER" id="PTHR23147">
    <property type="entry name" value="SERINE/ARGININE RICH SPLICING FACTOR"/>
    <property type="match status" value="1"/>
</dbReference>
<sequence>MANSSKLFRFLSDFCADALVVNRSLLCQHSRFVNRLCEQAPTTTSLKLPRDFRNAYQAIIDYLEDEVVPNGPACVGSSPEAKQYTELMLLLCYFAEFYEMDGLANRSIDALRFHEYQCSRSLVGRHFGEVYTNTRRGSKLRHYCALSTACFLFNGEGTAEEQGAVNILFRGIPGFEDDVRAAHTTVREKTRVPRPDCDSPENHFGLCEFHNHRMGDTSVTSSAEGCTLYIGNLPYATTEEDLRTFLEGYQVTSTTFPKKPRRFAFAHLSTPREAERAIAELSGRTAFGHKIRVQLARKPTRDSETQDGTVDGYKVLSGANGATRMAFVSVQSGLAASTSVTTQSSRGSKNSGTGFDESLDGGFNERDAEEELMSFDRPEENSDGVVDEADEMEMSFNPRDSHNRSDKAVDDSGFADEEAAPRVILTVPPNPRSSPPPGYTWALRPEWFLAPTDHPPIDQVQQSYSHIRFEDGDGSQCEPAGIANMGASNYQEYIDGWVQPSTDFGNIPPRAPAPSPPAHVKDEDPFQKELQGVDLYSADDHPGPSTSQQPQVKVEGQEAVDMPPMPRHSHLTRARVRSQRFPFKCFTCNNQFERNQQLRNHLIKHPRHRGDDIRPHPTQRQSTKSIKKNARRARVQK</sequence>
<dbReference type="CDD" id="cd00590">
    <property type="entry name" value="RRM_SF"/>
    <property type="match status" value="1"/>
</dbReference>
<dbReference type="AlphaFoldDB" id="A0A2J6SU93"/>
<keyword evidence="1" id="KW-0862">Zinc</keyword>
<dbReference type="PROSITE" id="PS50157">
    <property type="entry name" value="ZINC_FINGER_C2H2_2"/>
    <property type="match status" value="1"/>
</dbReference>
<dbReference type="STRING" id="1095630.A0A2J6SU93"/>
<accession>A0A2J6SU93</accession>
<feature type="compositionally biased region" description="Polar residues" evidence="3">
    <location>
        <begin position="338"/>
        <end position="353"/>
    </location>
</feature>
<feature type="region of interest" description="Disordered" evidence="3">
    <location>
        <begin position="500"/>
        <end position="523"/>
    </location>
</feature>
<evidence type="ECO:0000256" key="3">
    <source>
        <dbReference type="SAM" id="MobiDB-lite"/>
    </source>
</evidence>
<dbReference type="OrthoDB" id="439808at2759"/>
<dbReference type="InterPro" id="IPR050907">
    <property type="entry name" value="SRSF"/>
</dbReference>
<proteinExistence type="predicted"/>
<dbReference type="InParanoid" id="A0A2J6SU93"/>
<dbReference type="Pfam" id="PF00076">
    <property type="entry name" value="RRM_1"/>
    <property type="match status" value="1"/>
</dbReference>
<evidence type="ECO:0000256" key="2">
    <source>
        <dbReference type="PROSITE-ProRule" id="PRU00176"/>
    </source>
</evidence>
<evidence type="ECO:0000259" key="4">
    <source>
        <dbReference type="PROSITE" id="PS50102"/>
    </source>
</evidence>
<feature type="region of interest" description="Disordered" evidence="3">
    <location>
        <begin position="605"/>
        <end position="637"/>
    </location>
</feature>
<dbReference type="GO" id="GO:0008270">
    <property type="term" value="F:zinc ion binding"/>
    <property type="evidence" value="ECO:0007669"/>
    <property type="project" value="UniProtKB-KW"/>
</dbReference>
<dbReference type="InterPro" id="IPR000504">
    <property type="entry name" value="RRM_dom"/>
</dbReference>
<dbReference type="InterPro" id="IPR013087">
    <property type="entry name" value="Znf_C2H2_type"/>
</dbReference>
<evidence type="ECO:0008006" key="8">
    <source>
        <dbReference type="Google" id="ProtNLM"/>
    </source>
</evidence>
<feature type="compositionally biased region" description="Basic and acidic residues" evidence="3">
    <location>
        <begin position="399"/>
        <end position="410"/>
    </location>
</feature>
<dbReference type="Gene3D" id="3.30.70.330">
    <property type="match status" value="1"/>
</dbReference>
<feature type="region of interest" description="Disordered" evidence="3">
    <location>
        <begin position="395"/>
        <end position="435"/>
    </location>
</feature>
<evidence type="ECO:0000313" key="6">
    <source>
        <dbReference type="EMBL" id="PMD54341.1"/>
    </source>
</evidence>
<dbReference type="GeneID" id="36589343"/>
<feature type="domain" description="C2H2-type" evidence="5">
    <location>
        <begin position="583"/>
        <end position="610"/>
    </location>
</feature>
<reference evidence="6 7" key="1">
    <citation type="submission" date="2016-04" db="EMBL/GenBank/DDBJ databases">
        <title>A degradative enzymes factory behind the ericoid mycorrhizal symbiosis.</title>
        <authorList>
            <consortium name="DOE Joint Genome Institute"/>
            <person name="Martino E."/>
            <person name="Morin E."/>
            <person name="Grelet G."/>
            <person name="Kuo A."/>
            <person name="Kohler A."/>
            <person name="Daghino S."/>
            <person name="Barry K."/>
            <person name="Choi C."/>
            <person name="Cichocki N."/>
            <person name="Clum A."/>
            <person name="Copeland A."/>
            <person name="Hainaut M."/>
            <person name="Haridas S."/>
            <person name="Labutti K."/>
            <person name="Lindquist E."/>
            <person name="Lipzen A."/>
            <person name="Khouja H.-R."/>
            <person name="Murat C."/>
            <person name="Ohm R."/>
            <person name="Olson A."/>
            <person name="Spatafora J."/>
            <person name="Veneault-Fourrey C."/>
            <person name="Henrissat B."/>
            <person name="Grigoriev I."/>
            <person name="Martin F."/>
            <person name="Perotto S."/>
        </authorList>
    </citation>
    <scope>NUCLEOTIDE SEQUENCE [LARGE SCALE GENOMIC DNA]</scope>
    <source>
        <strain evidence="6 7">E</strain>
    </source>
</reference>
<dbReference type="Proteomes" id="UP000235371">
    <property type="component" value="Unassembled WGS sequence"/>
</dbReference>
<dbReference type="GO" id="GO:0003723">
    <property type="term" value="F:RNA binding"/>
    <property type="evidence" value="ECO:0007669"/>
    <property type="project" value="UniProtKB-UniRule"/>
</dbReference>
<keyword evidence="7" id="KW-1185">Reference proteome</keyword>
<dbReference type="InterPro" id="IPR012677">
    <property type="entry name" value="Nucleotide-bd_a/b_plait_sf"/>
</dbReference>
<protein>
    <recommendedName>
        <fullName evidence="8">C2H2-type domain-containing protein</fullName>
    </recommendedName>
</protein>
<evidence type="ECO:0000313" key="7">
    <source>
        <dbReference type="Proteomes" id="UP000235371"/>
    </source>
</evidence>
<name>A0A2J6SU93_9HELO</name>
<organism evidence="6 7">
    <name type="scientific">Hyaloscypha bicolor E</name>
    <dbReference type="NCBI Taxonomy" id="1095630"/>
    <lineage>
        <taxon>Eukaryota</taxon>
        <taxon>Fungi</taxon>
        <taxon>Dikarya</taxon>
        <taxon>Ascomycota</taxon>
        <taxon>Pezizomycotina</taxon>
        <taxon>Leotiomycetes</taxon>
        <taxon>Helotiales</taxon>
        <taxon>Hyaloscyphaceae</taxon>
        <taxon>Hyaloscypha</taxon>
        <taxon>Hyaloscypha bicolor</taxon>
    </lineage>
</organism>
<evidence type="ECO:0000256" key="1">
    <source>
        <dbReference type="PROSITE-ProRule" id="PRU00042"/>
    </source>
</evidence>